<dbReference type="Pfam" id="PF01370">
    <property type="entry name" value="Epimerase"/>
    <property type="match status" value="1"/>
</dbReference>
<dbReference type="Gene3D" id="3.40.50.720">
    <property type="entry name" value="NAD(P)-binding Rossmann-like Domain"/>
    <property type="match status" value="1"/>
</dbReference>
<gene>
    <name evidence="4" type="ORF">FHS23_003006</name>
</gene>
<dbReference type="Pfam" id="PF08338">
    <property type="entry name" value="DUF1731"/>
    <property type="match status" value="1"/>
</dbReference>
<evidence type="ECO:0000313" key="5">
    <source>
        <dbReference type="Proteomes" id="UP000550714"/>
    </source>
</evidence>
<comment type="similarity">
    <text evidence="1">Belongs to the NAD(P)-dependent epimerase/dehydratase family. SDR39U1 subfamily.</text>
</comment>
<evidence type="ECO:0000256" key="1">
    <source>
        <dbReference type="ARBA" id="ARBA00009353"/>
    </source>
</evidence>
<reference evidence="4 5" key="1">
    <citation type="submission" date="2020-08" db="EMBL/GenBank/DDBJ databases">
        <title>Genomic Encyclopedia of Type Strains, Phase III (KMG-III): the genomes of soil and plant-associated and newly described type strains.</title>
        <authorList>
            <person name="Whitman W."/>
        </authorList>
    </citation>
    <scope>NUCLEOTIDE SEQUENCE [LARGE SCALE GENOMIC DNA]</scope>
    <source>
        <strain evidence="4 5">CECT 8577</strain>
    </source>
</reference>
<dbReference type="SUPFAM" id="SSF51735">
    <property type="entry name" value="NAD(P)-binding Rossmann-fold domains"/>
    <property type="match status" value="1"/>
</dbReference>
<name>A0A839S5N7_9PSEU</name>
<comment type="caution">
    <text evidence="4">The sequence shown here is derived from an EMBL/GenBank/DDBJ whole genome shotgun (WGS) entry which is preliminary data.</text>
</comment>
<proteinExistence type="inferred from homology"/>
<dbReference type="InterPro" id="IPR001509">
    <property type="entry name" value="Epimerase_deHydtase"/>
</dbReference>
<dbReference type="InterPro" id="IPR010099">
    <property type="entry name" value="SDR39U1"/>
</dbReference>
<feature type="domain" description="NAD-dependent epimerase/dehydratase" evidence="2">
    <location>
        <begin position="3"/>
        <end position="212"/>
    </location>
</feature>
<evidence type="ECO:0000259" key="3">
    <source>
        <dbReference type="Pfam" id="PF08338"/>
    </source>
</evidence>
<dbReference type="RefSeq" id="WP_183655054.1">
    <property type="nucleotide sequence ID" value="NZ_JACHWU010000003.1"/>
</dbReference>
<sequence>MRVVVAGSSGLLGGALVTRLRTAGHDVLRLVRHEPQAADERGWEPPAGRIDDGAFDGVDAVVNLCGAPLTSGRWSGARKQQLIDSRVEPTEVIADAVARHGTPVLLNASGINVYGDTGDREVDESAGPGSGFLADLCRDWESATDSAAHAGARVVHLRTAPVLSAHGGLLAPLRTLFRFGLGGKLGDGRQYFPWIGLDDHISAMELLLRDGDLSGPVNLTAPEPVTNAEFTRALGSALRRPTPWRVPAVALRTALGDAADEMLLSGPRAVPGRLPEAGFTFAHPRIDQALAAVT</sequence>
<dbReference type="NCBIfam" id="TIGR01777">
    <property type="entry name" value="yfcH"/>
    <property type="match status" value="1"/>
</dbReference>
<dbReference type="AlphaFoldDB" id="A0A839S5N7"/>
<keyword evidence="5" id="KW-1185">Reference proteome</keyword>
<dbReference type="InterPro" id="IPR036291">
    <property type="entry name" value="NAD(P)-bd_dom_sf"/>
</dbReference>
<dbReference type="PANTHER" id="PTHR11092:SF0">
    <property type="entry name" value="EPIMERASE FAMILY PROTEIN SDR39U1"/>
    <property type="match status" value="1"/>
</dbReference>
<dbReference type="Proteomes" id="UP000550714">
    <property type="component" value="Unassembled WGS sequence"/>
</dbReference>
<evidence type="ECO:0000313" key="4">
    <source>
        <dbReference type="EMBL" id="MBB3051977.1"/>
    </source>
</evidence>
<evidence type="ECO:0000259" key="2">
    <source>
        <dbReference type="Pfam" id="PF01370"/>
    </source>
</evidence>
<evidence type="ECO:0008006" key="6">
    <source>
        <dbReference type="Google" id="ProtNLM"/>
    </source>
</evidence>
<organism evidence="4 5">
    <name type="scientific">Prauserella isguenensis</name>
    <dbReference type="NCBI Taxonomy" id="1470180"/>
    <lineage>
        <taxon>Bacteria</taxon>
        <taxon>Bacillati</taxon>
        <taxon>Actinomycetota</taxon>
        <taxon>Actinomycetes</taxon>
        <taxon>Pseudonocardiales</taxon>
        <taxon>Pseudonocardiaceae</taxon>
        <taxon>Prauserella</taxon>
    </lineage>
</organism>
<protein>
    <recommendedName>
        <fullName evidence="6">TIGR01777 family protein</fullName>
    </recommendedName>
</protein>
<dbReference type="EMBL" id="JACHWU010000003">
    <property type="protein sequence ID" value="MBB3051977.1"/>
    <property type="molecule type" value="Genomic_DNA"/>
</dbReference>
<dbReference type="PANTHER" id="PTHR11092">
    <property type="entry name" value="SUGAR NUCLEOTIDE EPIMERASE RELATED"/>
    <property type="match status" value="1"/>
</dbReference>
<feature type="domain" description="DUF1731" evidence="3">
    <location>
        <begin position="246"/>
        <end position="292"/>
    </location>
</feature>
<dbReference type="InterPro" id="IPR013549">
    <property type="entry name" value="DUF1731"/>
</dbReference>
<accession>A0A839S5N7</accession>